<dbReference type="FunFam" id="3.40.309.10:FF:000010">
    <property type="entry name" value="Gamma-aminobutyraldehyde dehydrogenase"/>
    <property type="match status" value="1"/>
</dbReference>
<feature type="domain" description="Aldehyde dehydrogenase" evidence="2">
    <location>
        <begin position="2"/>
        <end position="443"/>
    </location>
</feature>
<dbReference type="RefSeq" id="WP_039405548.1">
    <property type="nucleotide sequence ID" value="NZ_CP094242.1"/>
</dbReference>
<accession>A0A0C1GZX8</accession>
<evidence type="ECO:0000313" key="5">
    <source>
        <dbReference type="Proteomes" id="UP000031390"/>
    </source>
</evidence>
<sequence>MFHSINAYTGETLCRRPAQGYAEFAQELAALKVRQQAFARLGVTGRTALLQAFAERLAQNKERLAEMVCEEVGRCLHECRAELDKSVELIRYYVRLAPELLAHKTIATQASLSQVRFEPLGVVLAVMPWNYPVWQVLRFAIPALCAGNACAVKPAPSVARVSAALLELVSDDLPLIGAWLDNDDTLKAIEDTDAMAFTGSTRTGRLLAAHAGMHLKKTVLELGGSNPFIVMPDADLERAAVEACYSRFRDAGQSCNAAKRIVVTEAVADHFIPLFLAECAKLQTGDPKDPATTLAPLHREDLRANVHAQVQDAVAHGAEVLTGGFIPEGKGWFYPATVLDKVNLDCRVWNEEVFGPVAMILRAKDEEHAVALANDTPYGLGASIYTADTRRAWAFAEKIQAGSVFINRHTSSDLRLPFGGVKASGYGRELSEFGLYEFVNVKTYWQK</sequence>
<evidence type="ECO:0000313" key="3">
    <source>
        <dbReference type="EMBL" id="KIC11745.1"/>
    </source>
</evidence>
<evidence type="ECO:0000256" key="1">
    <source>
        <dbReference type="ARBA" id="ARBA00023002"/>
    </source>
</evidence>
<dbReference type="Pfam" id="PF00171">
    <property type="entry name" value="Aldedh"/>
    <property type="match status" value="1"/>
</dbReference>
<dbReference type="PANTHER" id="PTHR43217">
    <property type="entry name" value="SUCCINATE SEMIALDEHYDE DEHYDROGENASE [NAD(P)+] SAD"/>
    <property type="match status" value="1"/>
</dbReference>
<evidence type="ECO:0000313" key="4">
    <source>
        <dbReference type="EMBL" id="UNV88190.1"/>
    </source>
</evidence>
<dbReference type="EMBL" id="JUFZ01000021">
    <property type="protein sequence ID" value="KIC11745.1"/>
    <property type="molecule type" value="Genomic_DNA"/>
</dbReference>
<proteinExistence type="predicted"/>
<reference evidence="3 5" key="1">
    <citation type="submission" date="2014-12" db="EMBL/GenBank/DDBJ databases">
        <title>Genome sequence of Morococcus cerebrosus.</title>
        <authorList>
            <person name="Shin S.-K."/>
            <person name="Yi H."/>
        </authorList>
    </citation>
    <scope>NUCLEOTIDE SEQUENCE [LARGE SCALE GENOMIC DNA]</scope>
    <source>
        <strain evidence="3 5">CIP 81.93</strain>
    </source>
</reference>
<dbReference type="InterPro" id="IPR016162">
    <property type="entry name" value="Ald_DH_N"/>
</dbReference>
<evidence type="ECO:0000259" key="2">
    <source>
        <dbReference type="Pfam" id="PF00171"/>
    </source>
</evidence>
<dbReference type="PANTHER" id="PTHR43217:SF1">
    <property type="entry name" value="SUCCINATE SEMIALDEHYDE DEHYDROGENASE [NAD(P)+] SAD"/>
    <property type="match status" value="1"/>
</dbReference>
<dbReference type="InterPro" id="IPR015590">
    <property type="entry name" value="Aldehyde_DH_dom"/>
</dbReference>
<protein>
    <submittedName>
        <fullName evidence="3 4">Aldehyde dehydrogenase</fullName>
    </submittedName>
</protein>
<dbReference type="Proteomes" id="UP000031390">
    <property type="component" value="Unassembled WGS sequence"/>
</dbReference>
<gene>
    <name evidence="3" type="ORF">MCC93_05290</name>
    <name evidence="4" type="ORF">MON37_04490</name>
</gene>
<organism evidence="3 5">
    <name type="scientific">Morococcus cerebrosus</name>
    <dbReference type="NCBI Taxonomy" id="1056807"/>
    <lineage>
        <taxon>Bacteria</taxon>
        <taxon>Pseudomonadati</taxon>
        <taxon>Pseudomonadota</taxon>
        <taxon>Betaproteobacteria</taxon>
        <taxon>Neisseriales</taxon>
        <taxon>Neisseriaceae</taxon>
        <taxon>Morococcus</taxon>
    </lineage>
</organism>
<dbReference type="PROSITE" id="PS00070">
    <property type="entry name" value="ALDEHYDE_DEHYDR_CYS"/>
    <property type="match status" value="1"/>
</dbReference>
<name>A0A0C1GZX8_9NEIS</name>
<dbReference type="Gene3D" id="3.40.605.10">
    <property type="entry name" value="Aldehyde Dehydrogenase, Chain A, domain 1"/>
    <property type="match status" value="1"/>
</dbReference>
<keyword evidence="6" id="KW-1185">Reference proteome</keyword>
<dbReference type="InterPro" id="IPR016161">
    <property type="entry name" value="Ald_DH/histidinol_DH"/>
</dbReference>
<dbReference type="GO" id="GO:0004777">
    <property type="term" value="F:succinate-semialdehyde dehydrogenase (NAD+) activity"/>
    <property type="evidence" value="ECO:0007669"/>
    <property type="project" value="TreeGrafter"/>
</dbReference>
<dbReference type="AlphaFoldDB" id="A0A0C1GZX8"/>
<dbReference type="InterPro" id="IPR016160">
    <property type="entry name" value="Ald_DH_CS_CYS"/>
</dbReference>
<evidence type="ECO:0000313" key="6">
    <source>
        <dbReference type="Proteomes" id="UP000829504"/>
    </source>
</evidence>
<dbReference type="InterPro" id="IPR016163">
    <property type="entry name" value="Ald_DH_C"/>
</dbReference>
<dbReference type="SUPFAM" id="SSF53720">
    <property type="entry name" value="ALDH-like"/>
    <property type="match status" value="1"/>
</dbReference>
<dbReference type="Proteomes" id="UP000829504">
    <property type="component" value="Chromosome"/>
</dbReference>
<dbReference type="Gene3D" id="3.40.309.10">
    <property type="entry name" value="Aldehyde Dehydrogenase, Chain A, domain 2"/>
    <property type="match status" value="1"/>
</dbReference>
<dbReference type="PATRIC" id="fig|1056807.3.peg.511"/>
<dbReference type="EMBL" id="CP094242">
    <property type="protein sequence ID" value="UNV88190.1"/>
    <property type="molecule type" value="Genomic_DNA"/>
</dbReference>
<keyword evidence="1" id="KW-0560">Oxidoreductase</keyword>
<dbReference type="InterPro" id="IPR047110">
    <property type="entry name" value="GABD/Sad-like"/>
</dbReference>
<reference evidence="4 6" key="2">
    <citation type="submission" date="2022-03" db="EMBL/GenBank/DDBJ databases">
        <title>Genome sequencing of Morococcus cerebrosus.</title>
        <authorList>
            <person name="Baek M.-G."/>
            <person name="Yi H."/>
        </authorList>
    </citation>
    <scope>NUCLEOTIDE SEQUENCE [LARGE SCALE GENOMIC DNA]</scope>
    <source>
        <strain evidence="4 6">CIP 81.93</strain>
    </source>
</reference>